<feature type="transmembrane region" description="Helical" evidence="6">
    <location>
        <begin position="41"/>
        <end position="60"/>
    </location>
</feature>
<feature type="transmembrane region" description="Helical" evidence="6">
    <location>
        <begin position="97"/>
        <end position="118"/>
    </location>
</feature>
<dbReference type="SUPFAM" id="SSF103473">
    <property type="entry name" value="MFS general substrate transporter"/>
    <property type="match status" value="1"/>
</dbReference>
<dbReference type="Gene3D" id="1.20.1250.20">
    <property type="entry name" value="MFS general substrate transporter like domains"/>
    <property type="match status" value="1"/>
</dbReference>
<feature type="transmembrane region" description="Helical" evidence="6">
    <location>
        <begin position="160"/>
        <end position="180"/>
    </location>
</feature>
<evidence type="ECO:0000259" key="7">
    <source>
        <dbReference type="PROSITE" id="PS50850"/>
    </source>
</evidence>
<feature type="domain" description="Major facilitator superfamily (MFS) profile" evidence="7">
    <location>
        <begin position="7"/>
        <end position="452"/>
    </location>
</feature>
<dbReference type="Proteomes" id="UP001154322">
    <property type="component" value="Unassembled WGS sequence"/>
</dbReference>
<dbReference type="Gene3D" id="1.20.1720.10">
    <property type="entry name" value="Multidrug resistance protein D"/>
    <property type="match status" value="1"/>
</dbReference>
<name>A0ABN8U035_9BACL</name>
<feature type="transmembrane region" description="Helical" evidence="6">
    <location>
        <begin position="331"/>
        <end position="351"/>
    </location>
</feature>
<dbReference type="PANTHER" id="PTHR23501">
    <property type="entry name" value="MAJOR FACILITATOR SUPERFAMILY"/>
    <property type="match status" value="1"/>
</dbReference>
<evidence type="ECO:0000256" key="4">
    <source>
        <dbReference type="ARBA" id="ARBA00022989"/>
    </source>
</evidence>
<evidence type="ECO:0000256" key="6">
    <source>
        <dbReference type="SAM" id="Phobius"/>
    </source>
</evidence>
<dbReference type="EMBL" id="CALYLO010000001">
    <property type="protein sequence ID" value="CAH8243395.1"/>
    <property type="molecule type" value="Genomic_DNA"/>
</dbReference>
<evidence type="ECO:0000256" key="2">
    <source>
        <dbReference type="ARBA" id="ARBA00022448"/>
    </source>
</evidence>
<comment type="subcellular location">
    <subcellularLocation>
        <location evidence="1">Cell membrane</location>
        <topology evidence="1">Multi-pass membrane protein</topology>
    </subcellularLocation>
</comment>
<evidence type="ECO:0000313" key="9">
    <source>
        <dbReference type="Proteomes" id="UP001154322"/>
    </source>
</evidence>
<feature type="transmembrane region" description="Helical" evidence="6">
    <location>
        <begin position="72"/>
        <end position="91"/>
    </location>
</feature>
<comment type="caution">
    <text evidence="8">The sequence shown here is derived from an EMBL/GenBank/DDBJ whole genome shotgun (WGS) entry which is preliminary data.</text>
</comment>
<dbReference type="InterPro" id="IPR011701">
    <property type="entry name" value="MFS"/>
</dbReference>
<keyword evidence="5 6" id="KW-0472">Membrane</keyword>
<feature type="transmembrane region" description="Helical" evidence="6">
    <location>
        <begin position="130"/>
        <end position="148"/>
    </location>
</feature>
<feature type="transmembrane region" description="Helical" evidence="6">
    <location>
        <begin position="7"/>
        <end position="29"/>
    </location>
</feature>
<dbReference type="RefSeq" id="WP_213429180.1">
    <property type="nucleotide sequence ID" value="NZ_AP031286.1"/>
</dbReference>
<evidence type="ECO:0000313" key="8">
    <source>
        <dbReference type="EMBL" id="CAH8243395.1"/>
    </source>
</evidence>
<evidence type="ECO:0000256" key="5">
    <source>
        <dbReference type="ARBA" id="ARBA00023136"/>
    </source>
</evidence>
<proteinExistence type="predicted"/>
<feature type="transmembrane region" description="Helical" evidence="6">
    <location>
        <begin position="424"/>
        <end position="448"/>
    </location>
</feature>
<keyword evidence="3 6" id="KW-0812">Transmembrane</keyword>
<sequence>MRKRWLTFAGILIGMSISGLMQTFLATALPTITKELGGMELYSWVFGGYMLASTVTLPLFGKIADIFGRRQLYLFGMALFVLGTLGAGMANTMSLLVAFRVMMGLGAGAIVPAALGSIGDLFDERESPRLFGYIGLNQVMANLVGPVAGGVITDVLSWRWGFYLLIPLGILSAILVAVGLQEQERARQEGGARAGRSSLLWQLDWLGAGMVSAGLCLLIFGVQFVGEAHFIGGAALLITGGAALYVLVRIEKKHQDPILPMNFLSNTRLSLTLCSTFLLGMISNCAISYVPLFIQDAQGVNASEGGMLLLPMMVVTGISSAVSGRIANQRLAMIITWLLMLLSFAGLASFGYLGSKYLAVIATLPLGIGMGLLLPMYMSIARNLSDYSNRATIASMVQLSRNLGGAAGVPVLGIWLAQSSGLQAGLQGIFICLGVVAFIGWSAAFYPAMHTGTPIVKRELD</sequence>
<dbReference type="PANTHER" id="PTHR23501:SF191">
    <property type="entry name" value="VACUOLAR BASIC AMINO ACID TRANSPORTER 4"/>
    <property type="match status" value="1"/>
</dbReference>
<feature type="transmembrane region" description="Helical" evidence="6">
    <location>
        <begin position="357"/>
        <end position="378"/>
    </location>
</feature>
<keyword evidence="9" id="KW-1185">Reference proteome</keyword>
<dbReference type="PROSITE" id="PS50850">
    <property type="entry name" value="MFS"/>
    <property type="match status" value="1"/>
</dbReference>
<accession>A0ABN8U035</accession>
<protein>
    <submittedName>
        <fullName evidence="8">MFS transporter</fullName>
    </submittedName>
</protein>
<evidence type="ECO:0000256" key="3">
    <source>
        <dbReference type="ARBA" id="ARBA00022692"/>
    </source>
</evidence>
<gene>
    <name evidence="8" type="ORF">WJ0W_000636</name>
</gene>
<keyword evidence="2" id="KW-0813">Transport</keyword>
<feature type="transmembrane region" description="Helical" evidence="6">
    <location>
        <begin position="269"/>
        <end position="294"/>
    </location>
</feature>
<keyword evidence="4 6" id="KW-1133">Transmembrane helix</keyword>
<feature type="transmembrane region" description="Helical" evidence="6">
    <location>
        <begin position="228"/>
        <end position="248"/>
    </location>
</feature>
<evidence type="ECO:0000256" key="1">
    <source>
        <dbReference type="ARBA" id="ARBA00004651"/>
    </source>
</evidence>
<reference evidence="8" key="1">
    <citation type="submission" date="2022-06" db="EMBL/GenBank/DDBJ databases">
        <authorList>
            <person name="Dietemann V."/>
            <person name="Ory F."/>
            <person name="Dainat B."/>
            <person name="Oberhansli S."/>
        </authorList>
    </citation>
    <scope>NUCLEOTIDE SEQUENCE</scope>
    <source>
        <strain evidence="8">Ena-SAMPLE-TAB-26-04-2022-14:26:32:270-5432</strain>
    </source>
</reference>
<feature type="transmembrane region" description="Helical" evidence="6">
    <location>
        <begin position="399"/>
        <end position="418"/>
    </location>
</feature>
<dbReference type="InterPro" id="IPR020846">
    <property type="entry name" value="MFS_dom"/>
</dbReference>
<feature type="transmembrane region" description="Helical" evidence="6">
    <location>
        <begin position="306"/>
        <end position="324"/>
    </location>
</feature>
<feature type="transmembrane region" description="Helical" evidence="6">
    <location>
        <begin position="201"/>
        <end position="222"/>
    </location>
</feature>
<dbReference type="Pfam" id="PF07690">
    <property type="entry name" value="MFS_1"/>
    <property type="match status" value="1"/>
</dbReference>
<dbReference type="InterPro" id="IPR036259">
    <property type="entry name" value="MFS_trans_sf"/>
</dbReference>
<organism evidence="8 9">
    <name type="scientific">Paenibacillus melissococcoides</name>
    <dbReference type="NCBI Taxonomy" id="2912268"/>
    <lineage>
        <taxon>Bacteria</taxon>
        <taxon>Bacillati</taxon>
        <taxon>Bacillota</taxon>
        <taxon>Bacilli</taxon>
        <taxon>Bacillales</taxon>
        <taxon>Paenibacillaceae</taxon>
        <taxon>Paenibacillus</taxon>
    </lineage>
</organism>